<feature type="region of interest" description="Disordered" evidence="1">
    <location>
        <begin position="33"/>
        <end position="57"/>
    </location>
</feature>
<evidence type="ECO:0000313" key="3">
    <source>
        <dbReference type="Proteomes" id="UP001057998"/>
    </source>
</evidence>
<protein>
    <submittedName>
        <fullName evidence="2">Uncharacterized protein</fullName>
    </submittedName>
</protein>
<sequence length="57" mass="6780">MVDFLEHMRLRGKAEEDLYFAERDRQLIKALHEKHAREQQQPDEPVGKQDFTGTPEN</sequence>
<proteinExistence type="predicted"/>
<dbReference type="Proteomes" id="UP001057998">
    <property type="component" value="Chromosome 1"/>
</dbReference>
<gene>
    <name evidence="2" type="ORF">NNL38_10410</name>
</gene>
<keyword evidence="3" id="KW-1185">Reference proteome</keyword>
<dbReference type="RefSeq" id="WP_255387978.1">
    <property type="nucleotide sequence ID" value="NZ_CP101508.1"/>
</dbReference>
<evidence type="ECO:0000313" key="2">
    <source>
        <dbReference type="EMBL" id="UTV26768.1"/>
    </source>
</evidence>
<name>A0ABY5GC35_9GAMM</name>
<dbReference type="EMBL" id="CP101508">
    <property type="protein sequence ID" value="UTV26768.1"/>
    <property type="molecule type" value="Genomic_DNA"/>
</dbReference>
<dbReference type="Gene3D" id="1.20.5.500">
    <property type="entry name" value="Single helix bin"/>
    <property type="match status" value="1"/>
</dbReference>
<organism evidence="2 3">
    <name type="scientific">Photobacterium atrarenae</name>
    <dbReference type="NCBI Taxonomy" id="865757"/>
    <lineage>
        <taxon>Bacteria</taxon>
        <taxon>Pseudomonadati</taxon>
        <taxon>Pseudomonadota</taxon>
        <taxon>Gammaproteobacteria</taxon>
        <taxon>Vibrionales</taxon>
        <taxon>Vibrionaceae</taxon>
        <taxon>Photobacterium</taxon>
    </lineage>
</organism>
<accession>A0ABY5GC35</accession>
<reference evidence="2" key="1">
    <citation type="submission" date="2022-07" db="EMBL/GenBank/DDBJ databases">
        <title>Genome sequencing of Photobacterium atrarenae GJH2-4.</title>
        <authorList>
            <person name="Park S.-J."/>
        </authorList>
    </citation>
    <scope>NUCLEOTIDE SEQUENCE</scope>
    <source>
        <strain evidence="2">GJH2-4</strain>
    </source>
</reference>
<evidence type="ECO:0000256" key="1">
    <source>
        <dbReference type="SAM" id="MobiDB-lite"/>
    </source>
</evidence>